<reference evidence="2" key="1">
    <citation type="submission" date="2017-07" db="EMBL/GenBank/DDBJ databases">
        <title>Taro Niue Genome Assembly and Annotation.</title>
        <authorList>
            <person name="Atibalentja N."/>
            <person name="Keating K."/>
            <person name="Fields C.J."/>
        </authorList>
    </citation>
    <scope>NUCLEOTIDE SEQUENCE</scope>
    <source>
        <strain evidence="2">Niue_2</strain>
        <tissue evidence="2">Leaf</tissue>
    </source>
</reference>
<feature type="transmembrane region" description="Helical" evidence="1">
    <location>
        <begin position="75"/>
        <end position="95"/>
    </location>
</feature>
<keyword evidence="1" id="KW-0472">Membrane</keyword>
<proteinExistence type="predicted"/>
<evidence type="ECO:0000313" key="2">
    <source>
        <dbReference type="EMBL" id="MQL84807.1"/>
    </source>
</evidence>
<evidence type="ECO:0000256" key="1">
    <source>
        <dbReference type="SAM" id="Phobius"/>
    </source>
</evidence>
<accession>A0A843UQV7</accession>
<comment type="caution">
    <text evidence="2">The sequence shown here is derived from an EMBL/GenBank/DDBJ whole genome shotgun (WGS) entry which is preliminary data.</text>
</comment>
<dbReference type="Proteomes" id="UP000652761">
    <property type="component" value="Unassembled WGS sequence"/>
</dbReference>
<keyword evidence="3" id="KW-1185">Reference proteome</keyword>
<organism evidence="2 3">
    <name type="scientific">Colocasia esculenta</name>
    <name type="common">Wild taro</name>
    <name type="synonym">Arum esculentum</name>
    <dbReference type="NCBI Taxonomy" id="4460"/>
    <lineage>
        <taxon>Eukaryota</taxon>
        <taxon>Viridiplantae</taxon>
        <taxon>Streptophyta</taxon>
        <taxon>Embryophyta</taxon>
        <taxon>Tracheophyta</taxon>
        <taxon>Spermatophyta</taxon>
        <taxon>Magnoliopsida</taxon>
        <taxon>Liliopsida</taxon>
        <taxon>Araceae</taxon>
        <taxon>Aroideae</taxon>
        <taxon>Colocasieae</taxon>
        <taxon>Colocasia</taxon>
    </lineage>
</organism>
<evidence type="ECO:0008006" key="4">
    <source>
        <dbReference type="Google" id="ProtNLM"/>
    </source>
</evidence>
<evidence type="ECO:0000313" key="3">
    <source>
        <dbReference type="Proteomes" id="UP000652761"/>
    </source>
</evidence>
<protein>
    <recommendedName>
        <fullName evidence="4">Transmembrane protein</fullName>
    </recommendedName>
</protein>
<keyword evidence="1" id="KW-1133">Transmembrane helix</keyword>
<gene>
    <name evidence="2" type="ORF">Taro_017308</name>
</gene>
<dbReference type="EMBL" id="NMUH01000787">
    <property type="protein sequence ID" value="MQL84807.1"/>
    <property type="molecule type" value="Genomic_DNA"/>
</dbReference>
<dbReference type="AlphaFoldDB" id="A0A843UQV7"/>
<sequence>MPSNFCTVSRRALVCESSHSLCGLSRRAQFGVVVLRLLFEPSCSVFGVVALQGSVPCVQCEAALGVLLFSLLVQASFWCMFLLCLGCAWEALVVVGRVALPTCGGLLWRVLPVSRVVLAVGATVLHSAEFWCLWWHPLLVLE</sequence>
<name>A0A843UQV7_COLES</name>
<feature type="transmembrane region" description="Helical" evidence="1">
    <location>
        <begin position="116"/>
        <end position="136"/>
    </location>
</feature>
<keyword evidence="1" id="KW-0812">Transmembrane</keyword>